<comment type="similarity">
    <text evidence="2 9 14">Belongs to the glutamyl-tRNA reductase family.</text>
</comment>
<comment type="subunit">
    <text evidence="9">Homodimer.</text>
</comment>
<dbReference type="PANTHER" id="PTHR43013:SF1">
    <property type="entry name" value="GLUTAMYL-TRNA REDUCTASE"/>
    <property type="match status" value="1"/>
</dbReference>
<feature type="active site" description="Nucleophile" evidence="9 10">
    <location>
        <position position="30"/>
    </location>
</feature>
<dbReference type="InterPro" id="IPR036453">
    <property type="entry name" value="GluRdtase_dimer_dom_sf"/>
</dbReference>
<comment type="miscellaneous">
    <text evidence="9">During catalysis, the active site Cys acts as a nucleophile attacking the alpha-carbonyl group of tRNA-bound glutamate with the formation of a thioester intermediate between enzyme and glutamate, and the concomitant release of tRNA(Glu). The thioester intermediate is finally reduced by direct hydride transfer from NADPH, to form the product GSA.</text>
</comment>
<evidence type="ECO:0000259" key="16">
    <source>
        <dbReference type="Pfam" id="PF01488"/>
    </source>
</evidence>
<dbReference type="HAMAP" id="MF_00087">
    <property type="entry name" value="Glu_tRNA_reductase"/>
    <property type="match status" value="1"/>
</dbReference>
<keyword evidence="6 9" id="KW-0627">Porphyrin biosynthesis</keyword>
<feature type="domain" description="Tetrapyrrole biosynthesis glutamyl-tRNA reductase dimerisation" evidence="15">
    <location>
        <begin position="300"/>
        <end position="398"/>
    </location>
</feature>
<evidence type="ECO:0000256" key="9">
    <source>
        <dbReference type="HAMAP-Rule" id="MF_00087"/>
    </source>
</evidence>
<dbReference type="AlphaFoldDB" id="A0A1E7YXI5"/>
<evidence type="ECO:0000256" key="8">
    <source>
        <dbReference type="ARBA" id="ARBA00068659"/>
    </source>
</evidence>
<accession>A0A1E7YXI5</accession>
<sequence length="403" mass="44150">MAFSPEQLPLAHRDILDRQLAREVLILSTCNRTEIYAHGLTGGGPDEILRDWLRTFHGLDASVLAGQGFQYRGAEVARHLFRVACGLDSMIIGEPQILGQVKDAYQIAADVGATGPVLNRLLHWAFRVAKRVRTETAVGAAPVSVAYAAVSLAKQVLGTLEGRRILLIGAGETIELVATHLREHEVGGFRVANRSRERADALAEKFGASAHGLEEIPTLLKEADLVVSCTASTEPVLPESLVAQILGERDGRHLLLLDLAVPRDIAAGVGQLDGCFLYSLDDLNDIAQAGIRARREAADAAEAIIHDEVADFQRWRDSLDVVPAIRRLREHVEQARQDELKRFYHYLDQGQDPKLVLESFSKALMNKVLHDPISTLRQPCQEATSEALVASLDILFHLSDAEG</sequence>
<reference evidence="18 19" key="1">
    <citation type="submission" date="2016-06" db="EMBL/GenBank/DDBJ databases">
        <title>Gene turnover analysis identifies the evolutionary adaptation of the extremophile Acidithiobacillus caldus.</title>
        <authorList>
            <person name="Zhang X."/>
        </authorList>
    </citation>
    <scope>NUCLEOTIDE SEQUENCE [LARGE SCALE GENOMIC DNA]</scope>
    <source>
        <strain evidence="18 19">S1</strain>
    </source>
</reference>
<comment type="function">
    <text evidence="9">Catalyzes the NADPH-dependent reduction of glutamyl-tRNA(Glu) to glutamate 1-semialdehyde (GSA).</text>
</comment>
<evidence type="ECO:0000259" key="17">
    <source>
        <dbReference type="Pfam" id="PF05201"/>
    </source>
</evidence>
<organism evidence="18 19">
    <name type="scientific">Acidithiobacillus caldus</name>
    <dbReference type="NCBI Taxonomy" id="33059"/>
    <lineage>
        <taxon>Bacteria</taxon>
        <taxon>Pseudomonadati</taxon>
        <taxon>Pseudomonadota</taxon>
        <taxon>Acidithiobacillia</taxon>
        <taxon>Acidithiobacillales</taxon>
        <taxon>Acidithiobacillaceae</taxon>
        <taxon>Acidithiobacillus</taxon>
    </lineage>
</organism>
<evidence type="ECO:0000256" key="10">
    <source>
        <dbReference type="PIRSR" id="PIRSR000445-1"/>
    </source>
</evidence>
<dbReference type="PANTHER" id="PTHR43013">
    <property type="entry name" value="GLUTAMYL-TRNA REDUCTASE"/>
    <property type="match status" value="1"/>
</dbReference>
<feature type="domain" description="Quinate/shikimate 5-dehydrogenase/glutamyl-tRNA reductase" evidence="16">
    <location>
        <begin position="152"/>
        <end position="286"/>
    </location>
</feature>
<dbReference type="InterPro" id="IPR036343">
    <property type="entry name" value="GluRdtase_N_sf"/>
</dbReference>
<dbReference type="InterPro" id="IPR015896">
    <property type="entry name" value="4pyrrol_synth_GluRdtase_dimer"/>
</dbReference>
<evidence type="ECO:0000256" key="6">
    <source>
        <dbReference type="ARBA" id="ARBA00023244"/>
    </source>
</evidence>
<dbReference type="NCBIfam" id="TIGR01035">
    <property type="entry name" value="hemA"/>
    <property type="match status" value="1"/>
</dbReference>
<comment type="caution">
    <text evidence="18">The sequence shown here is derived from an EMBL/GenBank/DDBJ whole genome shotgun (WGS) entry which is preliminary data.</text>
</comment>
<keyword evidence="5 9" id="KW-0560">Oxidoreductase</keyword>
<feature type="binding site" evidence="9 11">
    <location>
        <position position="100"/>
    </location>
    <ligand>
        <name>substrate</name>
    </ligand>
</feature>
<evidence type="ECO:0000313" key="19">
    <source>
        <dbReference type="Proteomes" id="UP000175707"/>
    </source>
</evidence>
<dbReference type="GO" id="GO:0008883">
    <property type="term" value="F:glutamyl-tRNA reductase activity"/>
    <property type="evidence" value="ECO:0007669"/>
    <property type="project" value="UniProtKB-UniRule"/>
</dbReference>
<dbReference type="PROSITE" id="PS00747">
    <property type="entry name" value="GLUTR"/>
    <property type="match status" value="1"/>
</dbReference>
<evidence type="ECO:0000256" key="1">
    <source>
        <dbReference type="ARBA" id="ARBA00005059"/>
    </source>
</evidence>
<dbReference type="FunFam" id="3.40.50.720:FF:000031">
    <property type="entry name" value="Glutamyl-tRNA reductase"/>
    <property type="match status" value="1"/>
</dbReference>
<dbReference type="InterPro" id="IPR015895">
    <property type="entry name" value="4pyrrol_synth_GluRdtase_N"/>
</dbReference>
<feature type="binding site" evidence="9 11">
    <location>
        <begin position="94"/>
        <end position="96"/>
    </location>
    <ligand>
        <name>substrate</name>
    </ligand>
</feature>
<evidence type="ECO:0000313" key="18">
    <source>
        <dbReference type="EMBL" id="OFC61239.1"/>
    </source>
</evidence>
<dbReference type="PIRSF" id="PIRSF000445">
    <property type="entry name" value="4pyrrol_synth_GluRdtase"/>
    <property type="match status" value="1"/>
</dbReference>
<dbReference type="InterPro" id="IPR018214">
    <property type="entry name" value="GluRdtase_CS"/>
</dbReference>
<name>A0A1E7YXI5_9PROT</name>
<dbReference type="SUPFAM" id="SSF69075">
    <property type="entry name" value="Glutamyl tRNA-reductase dimerization domain"/>
    <property type="match status" value="1"/>
</dbReference>
<evidence type="ECO:0000256" key="5">
    <source>
        <dbReference type="ARBA" id="ARBA00023002"/>
    </source>
</evidence>
<gene>
    <name evidence="9" type="primary">hemA</name>
    <name evidence="18" type="ORF">BAE30_05520</name>
</gene>
<dbReference type="Gene3D" id="3.30.460.30">
    <property type="entry name" value="Glutamyl-tRNA reductase, N-terminal domain"/>
    <property type="match status" value="1"/>
</dbReference>
<dbReference type="InterPro" id="IPR006151">
    <property type="entry name" value="Shikm_DH/Glu-tRNA_Rdtase"/>
</dbReference>
<dbReference type="UniPathway" id="UPA00251">
    <property type="reaction ID" value="UER00316"/>
</dbReference>
<evidence type="ECO:0000256" key="2">
    <source>
        <dbReference type="ARBA" id="ARBA00005916"/>
    </source>
</evidence>
<feature type="site" description="Important for activity" evidence="9 13">
    <location>
        <position position="79"/>
    </location>
</feature>
<feature type="binding site" evidence="9 12">
    <location>
        <begin position="169"/>
        <end position="174"/>
    </location>
    <ligand>
        <name>NADP(+)</name>
        <dbReference type="ChEBI" id="CHEBI:58349"/>
    </ligand>
</feature>
<evidence type="ECO:0000256" key="12">
    <source>
        <dbReference type="PIRSR" id="PIRSR000445-3"/>
    </source>
</evidence>
<dbReference type="EC" id="1.2.1.70" evidence="3 9"/>
<dbReference type="Pfam" id="PF05201">
    <property type="entry name" value="GlutR_N"/>
    <property type="match status" value="1"/>
</dbReference>
<keyword evidence="4 9" id="KW-0521">NADP</keyword>
<evidence type="ECO:0000256" key="11">
    <source>
        <dbReference type="PIRSR" id="PIRSR000445-2"/>
    </source>
</evidence>
<dbReference type="FunFam" id="3.30.460.30:FF:000001">
    <property type="entry name" value="Glutamyl-tRNA reductase"/>
    <property type="match status" value="1"/>
</dbReference>
<dbReference type="Pfam" id="PF00745">
    <property type="entry name" value="GlutR_dimer"/>
    <property type="match status" value="1"/>
</dbReference>
<dbReference type="InterPro" id="IPR036291">
    <property type="entry name" value="NAD(P)-bd_dom_sf"/>
</dbReference>
<dbReference type="Proteomes" id="UP000175707">
    <property type="component" value="Unassembled WGS sequence"/>
</dbReference>
<dbReference type="Pfam" id="PF01488">
    <property type="entry name" value="Shikimate_DH"/>
    <property type="match status" value="1"/>
</dbReference>
<evidence type="ECO:0000256" key="14">
    <source>
        <dbReference type="RuleBase" id="RU000584"/>
    </source>
</evidence>
<protein>
    <recommendedName>
        <fullName evidence="8 9">Glutamyl-tRNA reductase</fullName>
        <shortName evidence="9">GluTR</shortName>
        <ecNumber evidence="3 9">1.2.1.70</ecNumber>
    </recommendedName>
</protein>
<comment type="pathway">
    <text evidence="1 9 14">Porphyrin-containing compound metabolism; protoporphyrin-IX biosynthesis; 5-aminolevulinate from L-glutamyl-tRNA(Glu): step 1/2.</text>
</comment>
<feature type="binding site" evidence="9 11">
    <location>
        <position position="89"/>
    </location>
    <ligand>
        <name>substrate</name>
    </ligand>
</feature>
<evidence type="ECO:0000256" key="3">
    <source>
        <dbReference type="ARBA" id="ARBA00012970"/>
    </source>
</evidence>
<dbReference type="EMBL" id="LZYH01000418">
    <property type="protein sequence ID" value="OFC61239.1"/>
    <property type="molecule type" value="Genomic_DNA"/>
</dbReference>
<evidence type="ECO:0000256" key="4">
    <source>
        <dbReference type="ARBA" id="ARBA00022857"/>
    </source>
</evidence>
<evidence type="ECO:0000256" key="13">
    <source>
        <dbReference type="PIRSR" id="PIRSR000445-4"/>
    </source>
</evidence>
<proteinExistence type="inferred from homology"/>
<dbReference type="CDD" id="cd05213">
    <property type="entry name" value="NAD_bind_Glutamyl_tRNA_reduct"/>
    <property type="match status" value="1"/>
</dbReference>
<evidence type="ECO:0000256" key="7">
    <source>
        <dbReference type="ARBA" id="ARBA00047464"/>
    </source>
</evidence>
<feature type="binding site" evidence="9 11">
    <location>
        <begin position="29"/>
        <end position="32"/>
    </location>
    <ligand>
        <name>substrate</name>
    </ligand>
</feature>
<feature type="domain" description="Glutamyl-tRNA reductase N-terminal" evidence="17">
    <location>
        <begin position="2"/>
        <end position="136"/>
    </location>
</feature>
<dbReference type="SUPFAM" id="SSF51735">
    <property type="entry name" value="NAD(P)-binding Rossmann-fold domains"/>
    <property type="match status" value="1"/>
</dbReference>
<comment type="catalytic activity">
    <reaction evidence="7 9 14">
        <text>(S)-4-amino-5-oxopentanoate + tRNA(Glu) + NADP(+) = L-glutamyl-tRNA(Glu) + NADPH + H(+)</text>
        <dbReference type="Rhea" id="RHEA:12344"/>
        <dbReference type="Rhea" id="RHEA-COMP:9663"/>
        <dbReference type="Rhea" id="RHEA-COMP:9680"/>
        <dbReference type="ChEBI" id="CHEBI:15378"/>
        <dbReference type="ChEBI" id="CHEBI:57501"/>
        <dbReference type="ChEBI" id="CHEBI:57783"/>
        <dbReference type="ChEBI" id="CHEBI:58349"/>
        <dbReference type="ChEBI" id="CHEBI:78442"/>
        <dbReference type="ChEBI" id="CHEBI:78520"/>
        <dbReference type="EC" id="1.2.1.70"/>
    </reaction>
</comment>
<dbReference type="SUPFAM" id="SSF69742">
    <property type="entry name" value="Glutamyl tRNA-reductase catalytic, N-terminal domain"/>
    <property type="match status" value="1"/>
</dbReference>
<dbReference type="GO" id="GO:0019353">
    <property type="term" value="P:protoporphyrinogen IX biosynthetic process from glutamate"/>
    <property type="evidence" value="ECO:0007669"/>
    <property type="project" value="TreeGrafter"/>
</dbReference>
<dbReference type="InterPro" id="IPR000343">
    <property type="entry name" value="4pyrrol_synth_GluRdtase"/>
</dbReference>
<comment type="domain">
    <text evidence="9">Possesses an unusual extended V-shaped dimeric structure with each monomer consisting of three distinct domains arranged along a curved 'spinal' alpha-helix. The N-terminal catalytic domain specifically recognizes the glutamate moiety of the substrate. The second domain is the NADPH-binding domain, and the third C-terminal domain is responsible for dimerization.</text>
</comment>
<dbReference type="GO" id="GO:0050661">
    <property type="term" value="F:NADP binding"/>
    <property type="evidence" value="ECO:0007669"/>
    <property type="project" value="InterPro"/>
</dbReference>
<dbReference type="Gene3D" id="3.40.50.720">
    <property type="entry name" value="NAD(P)-binding Rossmann-like Domain"/>
    <property type="match status" value="1"/>
</dbReference>
<evidence type="ECO:0000259" key="15">
    <source>
        <dbReference type="Pfam" id="PF00745"/>
    </source>
</evidence>